<evidence type="ECO:0000256" key="1">
    <source>
        <dbReference type="SAM" id="Phobius"/>
    </source>
</evidence>
<evidence type="ECO:0000313" key="3">
    <source>
        <dbReference type="Proteomes" id="UP001595712"/>
    </source>
</evidence>
<feature type="transmembrane region" description="Helical" evidence="1">
    <location>
        <begin position="177"/>
        <end position="197"/>
    </location>
</feature>
<feature type="transmembrane region" description="Helical" evidence="1">
    <location>
        <begin position="203"/>
        <end position="224"/>
    </location>
</feature>
<organism evidence="2 3">
    <name type="scientific">Glycomyces rhizosphaerae</name>
    <dbReference type="NCBI Taxonomy" id="2054422"/>
    <lineage>
        <taxon>Bacteria</taxon>
        <taxon>Bacillati</taxon>
        <taxon>Actinomycetota</taxon>
        <taxon>Actinomycetes</taxon>
        <taxon>Glycomycetales</taxon>
        <taxon>Glycomycetaceae</taxon>
        <taxon>Glycomyces</taxon>
    </lineage>
</organism>
<dbReference type="RefSeq" id="WP_387973632.1">
    <property type="nucleotide sequence ID" value="NZ_JBHRWO010000008.1"/>
</dbReference>
<feature type="transmembrane region" description="Helical" evidence="1">
    <location>
        <begin position="31"/>
        <end position="58"/>
    </location>
</feature>
<accession>A0ABV7PVP7</accession>
<gene>
    <name evidence="2" type="ORF">ACFO8M_09155</name>
</gene>
<keyword evidence="1" id="KW-0472">Membrane</keyword>
<keyword evidence="3" id="KW-1185">Reference proteome</keyword>
<comment type="caution">
    <text evidence="2">The sequence shown here is derived from an EMBL/GenBank/DDBJ whole genome shotgun (WGS) entry which is preliminary data.</text>
</comment>
<keyword evidence="1" id="KW-0812">Transmembrane</keyword>
<dbReference type="EMBL" id="JBHRWO010000008">
    <property type="protein sequence ID" value="MFC3492651.1"/>
    <property type="molecule type" value="Genomic_DNA"/>
</dbReference>
<dbReference type="Proteomes" id="UP001595712">
    <property type="component" value="Unassembled WGS sequence"/>
</dbReference>
<reference evidence="3" key="1">
    <citation type="journal article" date="2019" name="Int. J. Syst. Evol. Microbiol.">
        <title>The Global Catalogue of Microorganisms (GCM) 10K type strain sequencing project: providing services to taxonomists for standard genome sequencing and annotation.</title>
        <authorList>
            <consortium name="The Broad Institute Genomics Platform"/>
            <consortium name="The Broad Institute Genome Sequencing Center for Infectious Disease"/>
            <person name="Wu L."/>
            <person name="Ma J."/>
        </authorList>
    </citation>
    <scope>NUCLEOTIDE SEQUENCE [LARGE SCALE GENOMIC DNA]</scope>
    <source>
        <strain evidence="3">CGMCC 4.7396</strain>
    </source>
</reference>
<evidence type="ECO:0000313" key="2">
    <source>
        <dbReference type="EMBL" id="MFC3492651.1"/>
    </source>
</evidence>
<sequence length="233" mass="25573">MEDIVAGDPDRSTRNATPPPRWALAWRPFGYLLVGLVWLAIWATVFALGWGILIFGVVSGELTVAEFTEPSMSSVGSFLAMVFLLAPLLAVIMGPVVLWWLPNCSWPLAALSFVYIGRSLRPSFRHEKLSFTAYGDQTNTFGRPTVSGTSLSLQPVRNTALTRFLMRFYVAGWEPSGIGFLAMTPAGVGWLLLFPAIAKDVTLTTNIVCGVLGVGLIAWSYVWALRTTTRRRS</sequence>
<protein>
    <submittedName>
        <fullName evidence="2">Uncharacterized protein</fullName>
    </submittedName>
</protein>
<feature type="transmembrane region" description="Helical" evidence="1">
    <location>
        <begin position="78"/>
        <end position="101"/>
    </location>
</feature>
<proteinExistence type="predicted"/>
<name>A0ABV7PVP7_9ACTN</name>
<keyword evidence="1" id="KW-1133">Transmembrane helix</keyword>